<keyword evidence="4" id="KW-1185">Reference proteome</keyword>
<reference evidence="3 4" key="2">
    <citation type="submission" date="2018-09" db="EMBL/GenBank/DDBJ databases">
        <title>A high-quality reference genome of wild soybean provides a powerful tool to mine soybean genomes.</title>
        <authorList>
            <person name="Xie M."/>
            <person name="Chung C.Y.L."/>
            <person name="Li M.-W."/>
            <person name="Wong F.-L."/>
            <person name="Chan T.-F."/>
            <person name="Lam H.-M."/>
        </authorList>
    </citation>
    <scope>NUCLEOTIDE SEQUENCE [LARGE SCALE GENOMIC DNA]</scope>
    <source>
        <strain evidence="4">cv. W05</strain>
        <tissue evidence="3">Hypocotyl of etiolated seedlings</tissue>
    </source>
</reference>
<dbReference type="EMBL" id="KN649286">
    <property type="protein sequence ID" value="KHN33997.1"/>
    <property type="molecule type" value="Genomic_DNA"/>
</dbReference>
<protein>
    <submittedName>
        <fullName evidence="2">Uncharacterized protein</fullName>
    </submittedName>
</protein>
<gene>
    <name evidence="3" type="ORF">D0Y65_017629</name>
    <name evidence="2" type="ORF">glysoja_033444</name>
</gene>
<evidence type="ECO:0000313" key="2">
    <source>
        <dbReference type="EMBL" id="KHN33997.1"/>
    </source>
</evidence>
<dbReference type="AlphaFoldDB" id="A0A0B2RQ97"/>
<dbReference type="Proteomes" id="UP000289340">
    <property type="component" value="Chromosome 7"/>
</dbReference>
<dbReference type="Proteomes" id="UP000053555">
    <property type="component" value="Unassembled WGS sequence"/>
</dbReference>
<evidence type="ECO:0000256" key="1">
    <source>
        <dbReference type="SAM" id="MobiDB-lite"/>
    </source>
</evidence>
<accession>A0A0B2RQ97</accession>
<reference evidence="2" key="1">
    <citation type="submission" date="2014-07" db="EMBL/GenBank/DDBJ databases">
        <title>Identification of a novel salt tolerance gene in wild soybean by whole-genome sequencing.</title>
        <authorList>
            <person name="Lam H.-M."/>
            <person name="Qi X."/>
            <person name="Li M.-W."/>
            <person name="Liu X."/>
            <person name="Xie M."/>
            <person name="Ni M."/>
            <person name="Xu X."/>
        </authorList>
    </citation>
    <scope>NUCLEOTIDE SEQUENCE [LARGE SCALE GENOMIC DNA]</scope>
    <source>
        <tissue evidence="2">Root</tissue>
    </source>
</reference>
<name>A0A0B2RQ97_GLYSO</name>
<evidence type="ECO:0000313" key="4">
    <source>
        <dbReference type="Proteomes" id="UP000289340"/>
    </source>
</evidence>
<feature type="compositionally biased region" description="Low complexity" evidence="1">
    <location>
        <begin position="43"/>
        <end position="52"/>
    </location>
</feature>
<evidence type="ECO:0000313" key="3">
    <source>
        <dbReference type="EMBL" id="RZC02586.1"/>
    </source>
</evidence>
<dbReference type="EMBL" id="QZWG01000007">
    <property type="protein sequence ID" value="RZC02586.1"/>
    <property type="molecule type" value="Genomic_DNA"/>
</dbReference>
<sequence length="73" mass="8029">MLVFLFQNLPQPKPLLLLPPPNTTASTATYAISLHRNLPGRTPSPLSSTSLPHQNPILQPHLRSQTTPKATLR</sequence>
<organism evidence="2">
    <name type="scientific">Glycine soja</name>
    <name type="common">Wild soybean</name>
    <dbReference type="NCBI Taxonomy" id="3848"/>
    <lineage>
        <taxon>Eukaryota</taxon>
        <taxon>Viridiplantae</taxon>
        <taxon>Streptophyta</taxon>
        <taxon>Embryophyta</taxon>
        <taxon>Tracheophyta</taxon>
        <taxon>Spermatophyta</taxon>
        <taxon>Magnoliopsida</taxon>
        <taxon>eudicotyledons</taxon>
        <taxon>Gunneridae</taxon>
        <taxon>Pentapetalae</taxon>
        <taxon>rosids</taxon>
        <taxon>fabids</taxon>
        <taxon>Fabales</taxon>
        <taxon>Fabaceae</taxon>
        <taxon>Papilionoideae</taxon>
        <taxon>50 kb inversion clade</taxon>
        <taxon>NPAAA clade</taxon>
        <taxon>indigoferoid/millettioid clade</taxon>
        <taxon>Phaseoleae</taxon>
        <taxon>Glycine</taxon>
        <taxon>Glycine subgen. Soja</taxon>
    </lineage>
</organism>
<feature type="region of interest" description="Disordered" evidence="1">
    <location>
        <begin position="36"/>
        <end position="73"/>
    </location>
</feature>
<proteinExistence type="predicted"/>
<feature type="compositionally biased region" description="Polar residues" evidence="1">
    <location>
        <begin position="62"/>
        <end position="73"/>
    </location>
</feature>